<gene>
    <name evidence="2" type="ORF">ACHAWU_009897</name>
</gene>
<name>A0ABD3M0Z9_9STRA</name>
<accession>A0ABD3M0Z9</accession>
<organism evidence="2 3">
    <name type="scientific">Discostella pseudostelligera</name>
    <dbReference type="NCBI Taxonomy" id="259834"/>
    <lineage>
        <taxon>Eukaryota</taxon>
        <taxon>Sar</taxon>
        <taxon>Stramenopiles</taxon>
        <taxon>Ochrophyta</taxon>
        <taxon>Bacillariophyta</taxon>
        <taxon>Coscinodiscophyceae</taxon>
        <taxon>Thalassiosirophycidae</taxon>
        <taxon>Stephanodiscales</taxon>
        <taxon>Stephanodiscaceae</taxon>
        <taxon>Discostella</taxon>
    </lineage>
</organism>
<evidence type="ECO:0000256" key="1">
    <source>
        <dbReference type="SAM" id="MobiDB-lite"/>
    </source>
</evidence>
<sequence>MRNIKGSVSLHGHPHTHTMDEKNYPSSSKVVNYFSVKQSVAPLPSRPKRLNSLLKRAASSSTAITSCSCSSLYAGPQPTGPDGNILKSCLKKPSSSVDTGDLRSSSGDSHKVSFANVGIREYCRQVGDNPSVSSGCPLAIGWNFNCHGEIDIDTYEADRAIDRASARCERLSPKQRENILIEIGGIPHTQIVQGQMQAYFDRHLRTETLVQIGGPCNAKYTSTRERLLIIKESAARKLERATKGISQSREQRKLWADAHEVARLQCRRTSM</sequence>
<evidence type="ECO:0000313" key="2">
    <source>
        <dbReference type="EMBL" id="KAL3756503.1"/>
    </source>
</evidence>
<reference evidence="2 3" key="1">
    <citation type="submission" date="2024-10" db="EMBL/GenBank/DDBJ databases">
        <title>Updated reference genomes for cyclostephanoid diatoms.</title>
        <authorList>
            <person name="Roberts W.R."/>
            <person name="Alverson A.J."/>
        </authorList>
    </citation>
    <scope>NUCLEOTIDE SEQUENCE [LARGE SCALE GENOMIC DNA]</scope>
    <source>
        <strain evidence="2 3">AJA232-27</strain>
    </source>
</reference>
<protein>
    <submittedName>
        <fullName evidence="2">Uncharacterized protein</fullName>
    </submittedName>
</protein>
<evidence type="ECO:0000313" key="3">
    <source>
        <dbReference type="Proteomes" id="UP001530293"/>
    </source>
</evidence>
<dbReference type="AlphaFoldDB" id="A0ABD3M0Z9"/>
<proteinExistence type="predicted"/>
<dbReference type="Proteomes" id="UP001530293">
    <property type="component" value="Unassembled WGS sequence"/>
</dbReference>
<feature type="region of interest" description="Disordered" evidence="1">
    <location>
        <begin position="1"/>
        <end position="24"/>
    </location>
</feature>
<keyword evidence="3" id="KW-1185">Reference proteome</keyword>
<dbReference type="EMBL" id="JALLBG020000303">
    <property type="protein sequence ID" value="KAL3756503.1"/>
    <property type="molecule type" value="Genomic_DNA"/>
</dbReference>
<comment type="caution">
    <text evidence="2">The sequence shown here is derived from an EMBL/GenBank/DDBJ whole genome shotgun (WGS) entry which is preliminary data.</text>
</comment>